<evidence type="ECO:0000313" key="2">
    <source>
        <dbReference type="Proteomes" id="UP000067626"/>
    </source>
</evidence>
<dbReference type="RefSeq" id="WP_050435252.1">
    <property type="nucleotide sequence ID" value="NZ_CP012159.1"/>
</dbReference>
<organism evidence="1 2">
    <name type="scientific">Chondromyces crocatus</name>
    <dbReference type="NCBI Taxonomy" id="52"/>
    <lineage>
        <taxon>Bacteria</taxon>
        <taxon>Pseudomonadati</taxon>
        <taxon>Myxococcota</taxon>
        <taxon>Polyangia</taxon>
        <taxon>Polyangiales</taxon>
        <taxon>Polyangiaceae</taxon>
        <taxon>Chondromyces</taxon>
    </lineage>
</organism>
<keyword evidence="2" id="KW-1185">Reference proteome</keyword>
<proteinExistence type="predicted"/>
<dbReference type="AlphaFoldDB" id="A0A0K1ESC5"/>
<dbReference type="EMBL" id="CP012159">
    <property type="protein sequence ID" value="AKT43835.1"/>
    <property type="molecule type" value="Genomic_DNA"/>
</dbReference>
<reference evidence="1 2" key="1">
    <citation type="submission" date="2015-07" db="EMBL/GenBank/DDBJ databases">
        <title>Genome analysis of myxobacterium Chondromyces crocatus Cm c5 reveals a high potential for natural compound synthesis and the genetic basis for the loss of fruiting body formation.</title>
        <authorList>
            <person name="Zaburannyi N."/>
            <person name="Bunk B."/>
            <person name="Maier J."/>
            <person name="Overmann J."/>
            <person name="Mueller R."/>
        </authorList>
    </citation>
    <scope>NUCLEOTIDE SEQUENCE [LARGE SCALE GENOMIC DNA]</scope>
    <source>
        <strain evidence="1 2">Cm c5</strain>
    </source>
</reference>
<evidence type="ECO:0008006" key="3">
    <source>
        <dbReference type="Google" id="ProtNLM"/>
    </source>
</evidence>
<dbReference type="PROSITE" id="PS51257">
    <property type="entry name" value="PROKAR_LIPOPROTEIN"/>
    <property type="match status" value="1"/>
</dbReference>
<dbReference type="KEGG" id="ccro:CMC5_080720"/>
<name>A0A0K1ESC5_CHOCO</name>
<gene>
    <name evidence="1" type="ORF">CMC5_080720</name>
</gene>
<dbReference type="Proteomes" id="UP000067626">
    <property type="component" value="Chromosome"/>
</dbReference>
<sequence>MKLRIGRLLAASVIVAGLIGCGGDDEPYTPKPAHSGAKPTLPAVPTLPTKKKKEGDAYTVWGATHDLRSRVHFEDINGKKISLVGYIVKTNFDEAPACSVHKTGKADPPECKAPVPMFAIADEKGETKDMIQVMGFASNFAQLYTIIEAIDRSPRGKESEVALDDEFWGTKVPNPVPNVGAKVKVTGIYGTTFTKSSSGAAVDPKYGIMTAESIEYLEPPPEKTYLPGMKRKP</sequence>
<evidence type="ECO:0000313" key="1">
    <source>
        <dbReference type="EMBL" id="AKT43835.1"/>
    </source>
</evidence>
<protein>
    <recommendedName>
        <fullName evidence="3">Lipoprotein</fullName>
    </recommendedName>
</protein>
<dbReference type="OrthoDB" id="5497152at2"/>
<accession>A0A0K1ESC5</accession>